<evidence type="ECO:0000313" key="5">
    <source>
        <dbReference type="Proteomes" id="UP000198461"/>
    </source>
</evidence>
<evidence type="ECO:0000256" key="3">
    <source>
        <dbReference type="SAM" id="SignalP"/>
    </source>
</evidence>
<sequence>MRALLLFGLLLVSIGSWGAQPASQPEPFDQSDPYESFNRSMFDFNMGVHRTLGRPIARAYDSLPAPAQKGLHNFFTNLSVPWTFLNDVLQGKGGKAATDFMRFAINTMFGLGGLLDIATEAGMDYQKEDLGQTLYAWGVWPRANFLILPLLGPYTTREAVGAGAQMAWDPVYDALLEADGDVELAMRLLDTTRSYAENAVLLDQLESQPDPYIFIREAYYQHRLDLIYDGHPPVPQDIDDIDL</sequence>
<gene>
    <name evidence="4" type="ORF">SAMN05443662_1639</name>
</gene>
<keyword evidence="2 3" id="KW-0732">Signal</keyword>
<comment type="similarity">
    <text evidence="1">Belongs to the MlaA family.</text>
</comment>
<feature type="signal peptide" evidence="3">
    <location>
        <begin position="1"/>
        <end position="18"/>
    </location>
</feature>
<dbReference type="Pfam" id="PF04333">
    <property type="entry name" value="MlaA"/>
    <property type="match status" value="1"/>
</dbReference>
<evidence type="ECO:0000256" key="1">
    <source>
        <dbReference type="ARBA" id="ARBA00010634"/>
    </source>
</evidence>
<evidence type="ECO:0000256" key="2">
    <source>
        <dbReference type="ARBA" id="ARBA00022729"/>
    </source>
</evidence>
<dbReference type="GO" id="GO:0120010">
    <property type="term" value="P:intermembrane phospholipid transfer"/>
    <property type="evidence" value="ECO:0007669"/>
    <property type="project" value="TreeGrafter"/>
</dbReference>
<feature type="chain" id="PRO_5012161597" evidence="3">
    <location>
        <begin position="19"/>
        <end position="243"/>
    </location>
</feature>
<evidence type="ECO:0000313" key="4">
    <source>
        <dbReference type="EMBL" id="SIO17090.1"/>
    </source>
</evidence>
<dbReference type="PRINTS" id="PR01805">
    <property type="entry name" value="VACJLIPOPROT"/>
</dbReference>
<dbReference type="STRING" id="364032.SAMN05443662_1639"/>
<dbReference type="EMBL" id="FSRE01000004">
    <property type="protein sequence ID" value="SIO17090.1"/>
    <property type="molecule type" value="Genomic_DNA"/>
</dbReference>
<reference evidence="4 5" key="1">
    <citation type="submission" date="2016-11" db="EMBL/GenBank/DDBJ databases">
        <authorList>
            <person name="Jaros S."/>
            <person name="Januszkiewicz K."/>
            <person name="Wedrychowicz H."/>
        </authorList>
    </citation>
    <scope>NUCLEOTIDE SEQUENCE [LARGE SCALE GENOMIC DNA]</scope>
    <source>
        <strain evidence="4 5">DSM 17737</strain>
    </source>
</reference>
<keyword evidence="4" id="KW-0449">Lipoprotein</keyword>
<dbReference type="Proteomes" id="UP000198461">
    <property type="component" value="Unassembled WGS sequence"/>
</dbReference>
<dbReference type="OrthoDB" id="9785326at2"/>
<dbReference type="GO" id="GO:0016020">
    <property type="term" value="C:membrane"/>
    <property type="evidence" value="ECO:0007669"/>
    <property type="project" value="InterPro"/>
</dbReference>
<protein>
    <submittedName>
        <fullName evidence="4">Phospholipid-binding lipoprotein MlaA</fullName>
    </submittedName>
</protein>
<proteinExistence type="inferred from homology"/>
<organism evidence="4 5">
    <name type="scientific">Sulfurivirga caldicuralii</name>
    <dbReference type="NCBI Taxonomy" id="364032"/>
    <lineage>
        <taxon>Bacteria</taxon>
        <taxon>Pseudomonadati</taxon>
        <taxon>Pseudomonadota</taxon>
        <taxon>Gammaproteobacteria</taxon>
        <taxon>Thiotrichales</taxon>
        <taxon>Piscirickettsiaceae</taxon>
        <taxon>Sulfurivirga</taxon>
    </lineage>
</organism>
<dbReference type="InterPro" id="IPR007428">
    <property type="entry name" value="MlaA"/>
</dbReference>
<accession>A0A1N6HBE2</accession>
<keyword evidence="5" id="KW-1185">Reference proteome</keyword>
<dbReference type="AlphaFoldDB" id="A0A1N6HBE2"/>
<dbReference type="RefSeq" id="WP_074201912.1">
    <property type="nucleotide sequence ID" value="NZ_FSRE01000004.1"/>
</dbReference>
<dbReference type="PANTHER" id="PTHR30035">
    <property type="entry name" value="LIPOPROTEIN VACJ-RELATED"/>
    <property type="match status" value="1"/>
</dbReference>
<dbReference type="PANTHER" id="PTHR30035:SF3">
    <property type="entry name" value="INTERMEMBRANE PHOSPHOLIPID TRANSPORT SYSTEM LIPOPROTEIN MLAA"/>
    <property type="match status" value="1"/>
</dbReference>
<name>A0A1N6HBE2_9GAMM</name>